<evidence type="ECO:0008006" key="3">
    <source>
        <dbReference type="Google" id="ProtNLM"/>
    </source>
</evidence>
<proteinExistence type="predicted"/>
<evidence type="ECO:0000313" key="2">
    <source>
        <dbReference type="Proteomes" id="UP000327000"/>
    </source>
</evidence>
<dbReference type="Proteomes" id="UP000327000">
    <property type="component" value="Unassembled WGS sequence"/>
</dbReference>
<keyword evidence="2" id="KW-1185">Reference proteome</keyword>
<reference evidence="1 2" key="1">
    <citation type="journal article" date="2019" name="Microb. Cell Fact.">
        <title>Exploring novel herbicidin analogues by transcriptional regulator overexpression and MS/MS molecular networking.</title>
        <authorList>
            <person name="Shi Y."/>
            <person name="Gu R."/>
            <person name="Li Y."/>
            <person name="Wang X."/>
            <person name="Ren W."/>
            <person name="Li X."/>
            <person name="Wang L."/>
            <person name="Xie Y."/>
            <person name="Hong B."/>
        </authorList>
    </citation>
    <scope>NUCLEOTIDE SEQUENCE [LARGE SCALE GENOMIC DNA]</scope>
    <source>
        <strain evidence="1 2">US-43</strain>
    </source>
</reference>
<dbReference type="RefSeq" id="WP_004947776.1">
    <property type="nucleotide sequence ID" value="NZ_JBEOXQ010000095.1"/>
</dbReference>
<organism evidence="1 2">
    <name type="scientific">Streptomyces mobaraensis</name>
    <name type="common">Streptoverticillium mobaraense</name>
    <dbReference type="NCBI Taxonomy" id="35621"/>
    <lineage>
        <taxon>Bacteria</taxon>
        <taxon>Bacillati</taxon>
        <taxon>Actinomycetota</taxon>
        <taxon>Actinomycetes</taxon>
        <taxon>Kitasatosporales</taxon>
        <taxon>Streptomycetaceae</taxon>
        <taxon>Streptomyces</taxon>
    </lineage>
</organism>
<dbReference type="EMBL" id="VOKX01000027">
    <property type="protein sequence ID" value="KAB7845068.1"/>
    <property type="molecule type" value="Genomic_DNA"/>
</dbReference>
<comment type="caution">
    <text evidence="1">The sequence shown here is derived from an EMBL/GenBank/DDBJ whole genome shotgun (WGS) entry which is preliminary data.</text>
</comment>
<accession>A0A5N5W9H7</accession>
<evidence type="ECO:0000313" key="1">
    <source>
        <dbReference type="EMBL" id="KAB7845068.1"/>
    </source>
</evidence>
<dbReference type="AlphaFoldDB" id="A0A5N5W9H7"/>
<gene>
    <name evidence="1" type="ORF">FRZ00_15300</name>
</gene>
<dbReference type="OrthoDB" id="4553774at2"/>
<protein>
    <recommendedName>
        <fullName evidence="3">Transposase</fullName>
    </recommendedName>
</protein>
<name>A0A5N5W9H7_STRMB</name>
<sequence>MAAAATPLTDPCTLATLPRKRLPAGHPREWYESHNRRLKAMRLAIALLHSGAYRPEQATNRRIRRVADRIGVRPPSNATCRMVRSLIHAEAPAARAGRR</sequence>